<dbReference type="OrthoDB" id="1144234at2"/>
<comment type="caution">
    <text evidence="1">The sequence shown here is derived from an EMBL/GenBank/DDBJ whole genome shotgun (WGS) entry which is preliminary data.</text>
</comment>
<gene>
    <name evidence="1" type="ORF">EM932_07725</name>
</gene>
<dbReference type="RefSeq" id="WP_135876609.1">
    <property type="nucleotide sequence ID" value="NZ_SRSO01000008.1"/>
</dbReference>
<name>A0A4S1E015_9FLAO</name>
<keyword evidence="2" id="KW-1185">Reference proteome</keyword>
<dbReference type="Proteomes" id="UP000307602">
    <property type="component" value="Unassembled WGS sequence"/>
</dbReference>
<organism evidence="1 2">
    <name type="scientific">Flavivirga rizhaonensis</name>
    <dbReference type="NCBI Taxonomy" id="2559571"/>
    <lineage>
        <taxon>Bacteria</taxon>
        <taxon>Pseudomonadati</taxon>
        <taxon>Bacteroidota</taxon>
        <taxon>Flavobacteriia</taxon>
        <taxon>Flavobacteriales</taxon>
        <taxon>Flavobacteriaceae</taxon>
        <taxon>Flavivirga</taxon>
    </lineage>
</organism>
<evidence type="ECO:0000313" key="1">
    <source>
        <dbReference type="EMBL" id="TGV03192.1"/>
    </source>
</evidence>
<proteinExistence type="predicted"/>
<dbReference type="EMBL" id="SRSO01000008">
    <property type="protein sequence ID" value="TGV03192.1"/>
    <property type="molecule type" value="Genomic_DNA"/>
</dbReference>
<protein>
    <submittedName>
        <fullName evidence="1">Na(+)-translocating NADH-quinone reductase subunit F</fullName>
    </submittedName>
</protein>
<accession>A0A4S1E015</accession>
<reference evidence="1 2" key="1">
    <citation type="submission" date="2019-04" db="EMBL/GenBank/DDBJ databases">
        <authorList>
            <person name="Liu A."/>
        </authorList>
    </citation>
    <scope>NUCLEOTIDE SEQUENCE [LARGE SCALE GENOMIC DNA]</scope>
    <source>
        <strain evidence="1 2">RZ03</strain>
    </source>
</reference>
<sequence length="152" mass="17805">MKTSERLEQALKKLYTAFHNNELNPECCKQCAVGNILDNTDSWKYLSDVHGSLKLNYIGKVHETLERRFNGYTPLELLKIENIFLKACGYTLPLHHKNKKPNNPTDKDILFNGLNEVVRFLCHLDNISNAMDYTKLFEFENEEPKYDLDFFN</sequence>
<evidence type="ECO:0000313" key="2">
    <source>
        <dbReference type="Proteomes" id="UP000307602"/>
    </source>
</evidence>
<dbReference type="AlphaFoldDB" id="A0A4S1E015"/>